<dbReference type="InterPro" id="IPR013830">
    <property type="entry name" value="SGNH_hydro"/>
</dbReference>
<accession>A0A0R1S902</accession>
<evidence type="ECO:0000313" key="3">
    <source>
        <dbReference type="Proteomes" id="UP000052013"/>
    </source>
</evidence>
<comment type="caution">
    <text evidence="2">The sequence shown here is derived from an EMBL/GenBank/DDBJ whole genome shotgun (WGS) entry which is preliminary data.</text>
</comment>
<proteinExistence type="predicted"/>
<protein>
    <recommendedName>
        <fullName evidence="1">SGNH hydrolase-type esterase domain-containing protein</fullName>
    </recommendedName>
</protein>
<gene>
    <name evidence="2" type="ORF">FC85_GL000300</name>
</gene>
<dbReference type="AlphaFoldDB" id="A0A0R1S902"/>
<dbReference type="RefSeq" id="WP_057864881.1">
    <property type="nucleotide sequence ID" value="NZ_AZEY01000068.1"/>
</dbReference>
<dbReference type="EMBL" id="AZEY01000068">
    <property type="protein sequence ID" value="KRL65471.1"/>
    <property type="molecule type" value="Genomic_DNA"/>
</dbReference>
<dbReference type="CDD" id="cd00229">
    <property type="entry name" value="SGNH_hydrolase"/>
    <property type="match status" value="1"/>
</dbReference>
<evidence type="ECO:0000259" key="1">
    <source>
        <dbReference type="Pfam" id="PF13472"/>
    </source>
</evidence>
<name>A0A0R1S902_9LACO</name>
<dbReference type="InterPro" id="IPR051532">
    <property type="entry name" value="Ester_Hydrolysis_Enzymes"/>
</dbReference>
<dbReference type="Gene3D" id="3.40.50.1110">
    <property type="entry name" value="SGNH hydrolase"/>
    <property type="match status" value="1"/>
</dbReference>
<dbReference type="Pfam" id="PF13472">
    <property type="entry name" value="Lipase_GDSL_2"/>
    <property type="match status" value="1"/>
</dbReference>
<reference evidence="2 3" key="1">
    <citation type="journal article" date="2015" name="Genome Announc.">
        <title>Expanding the biotechnology potential of lactobacilli through comparative genomics of 213 strains and associated genera.</title>
        <authorList>
            <person name="Sun Z."/>
            <person name="Harris H.M."/>
            <person name="McCann A."/>
            <person name="Guo C."/>
            <person name="Argimon S."/>
            <person name="Zhang W."/>
            <person name="Yang X."/>
            <person name="Jeffery I.B."/>
            <person name="Cooney J.C."/>
            <person name="Kagawa T.F."/>
            <person name="Liu W."/>
            <person name="Song Y."/>
            <person name="Salvetti E."/>
            <person name="Wrobel A."/>
            <person name="Rasinkangas P."/>
            <person name="Parkhill J."/>
            <person name="Rea M.C."/>
            <person name="O'Sullivan O."/>
            <person name="Ritari J."/>
            <person name="Douillard F.P."/>
            <person name="Paul Ross R."/>
            <person name="Yang R."/>
            <person name="Briner A.E."/>
            <person name="Felis G.E."/>
            <person name="de Vos W.M."/>
            <person name="Barrangou R."/>
            <person name="Klaenhammer T.R."/>
            <person name="Caufield P.W."/>
            <person name="Cui Y."/>
            <person name="Zhang H."/>
            <person name="O'Toole P.W."/>
        </authorList>
    </citation>
    <scope>NUCLEOTIDE SEQUENCE [LARGE SCALE GENOMIC DNA]</scope>
    <source>
        <strain evidence="2 3">DSM 14421</strain>
    </source>
</reference>
<dbReference type="Proteomes" id="UP000052013">
    <property type="component" value="Unassembled WGS sequence"/>
</dbReference>
<dbReference type="InterPro" id="IPR036514">
    <property type="entry name" value="SGNH_hydro_sf"/>
</dbReference>
<dbReference type="STRING" id="1423739.FC85_GL000300"/>
<evidence type="ECO:0000313" key="2">
    <source>
        <dbReference type="EMBL" id="KRL65471.1"/>
    </source>
</evidence>
<sequence>MFAFFHKHIKLIIATVILAGVAFGIDDHSTADTSTNSSKTSTSAKVSVQATYPIHAHAYALRKNATLYTDARLSQGMSAKPLLKDTWYRSQAAKLLVKGKPAVAYKLTNASGKYTYWALHSSVKSINSKSFNVKLAAAGNQFTNKRIGFFGDSIPAGWDGYHFYLNNAYGDWLAKYLGTNNRIINEAVPSAKIVGHRFAYVGPILKPQDLTMQIRYHKSAIQKMNMIFIHIGTNDYTNFSNSGSLENVINHLKRNVQYIQKLNPNAKIYGVLPISRYTANGFNRENIMNDSQYTYGQLRHEEALMYRRLGATVIDFQQFAPNIITSENKDVTLEDREIHPTAQTAQKLGYALARKLAD</sequence>
<dbReference type="PATRIC" id="fig|1423739.3.peg.312"/>
<dbReference type="PANTHER" id="PTHR30383">
    <property type="entry name" value="THIOESTERASE 1/PROTEASE 1/LYSOPHOSPHOLIPASE L1"/>
    <property type="match status" value="1"/>
</dbReference>
<feature type="domain" description="SGNH hydrolase-type esterase" evidence="1">
    <location>
        <begin position="149"/>
        <end position="345"/>
    </location>
</feature>
<dbReference type="SUPFAM" id="SSF52266">
    <property type="entry name" value="SGNH hydrolase"/>
    <property type="match status" value="1"/>
</dbReference>
<organism evidence="2 3">
    <name type="scientific">Lentilactobacillus diolivorans DSM 14421</name>
    <dbReference type="NCBI Taxonomy" id="1423739"/>
    <lineage>
        <taxon>Bacteria</taxon>
        <taxon>Bacillati</taxon>
        <taxon>Bacillota</taxon>
        <taxon>Bacilli</taxon>
        <taxon>Lactobacillales</taxon>
        <taxon>Lactobacillaceae</taxon>
        <taxon>Lentilactobacillus</taxon>
    </lineage>
</organism>